<evidence type="ECO:0000313" key="2">
    <source>
        <dbReference type="Proteomes" id="UP000254116"/>
    </source>
</evidence>
<name>A0A380EHE0_STAAU</name>
<dbReference type="AlphaFoldDB" id="A0A380EHE0"/>
<dbReference type="EMBL" id="UHBY01000003">
    <property type="protein sequence ID" value="SUL33283.1"/>
    <property type="molecule type" value="Genomic_DNA"/>
</dbReference>
<accession>A0A380EHE0</accession>
<reference evidence="1 2" key="1">
    <citation type="submission" date="2018-06" db="EMBL/GenBank/DDBJ databases">
        <authorList>
            <consortium name="Pathogen Informatics"/>
            <person name="Doyle S."/>
        </authorList>
    </citation>
    <scope>NUCLEOTIDE SEQUENCE [LARGE SCALE GENOMIC DNA]</scope>
    <source>
        <strain evidence="1 2">NCTC10702</strain>
    </source>
</reference>
<gene>
    <name evidence="1" type="ORF">NCTC10702_01243</name>
</gene>
<protein>
    <submittedName>
        <fullName evidence="1">NTPase</fullName>
    </submittedName>
</protein>
<evidence type="ECO:0000313" key="1">
    <source>
        <dbReference type="EMBL" id="SUL33283.1"/>
    </source>
</evidence>
<organism evidence="1 2">
    <name type="scientific">Staphylococcus aureus</name>
    <dbReference type="NCBI Taxonomy" id="1280"/>
    <lineage>
        <taxon>Bacteria</taxon>
        <taxon>Bacillati</taxon>
        <taxon>Bacillota</taxon>
        <taxon>Bacilli</taxon>
        <taxon>Bacillales</taxon>
        <taxon>Staphylococcaceae</taxon>
        <taxon>Staphylococcus</taxon>
    </lineage>
</organism>
<dbReference type="Proteomes" id="UP000254116">
    <property type="component" value="Unassembled WGS sequence"/>
</dbReference>
<proteinExistence type="predicted"/>
<sequence length="60" mass="7073">MSRPYCILDGIEANEMLKSVFDEIKSFENYHHIETAIYQAISDTVEERENGKKSWFIKCN</sequence>